<proteinExistence type="predicted"/>
<dbReference type="AlphaFoldDB" id="A0A6N8DR34"/>
<reference evidence="3 4" key="1">
    <citation type="submission" date="2019-11" db="EMBL/GenBank/DDBJ databases">
        <title>Whole-genome sequence of a Rhodoblastus acidophilus DSM 142.</title>
        <authorList>
            <person name="Kyndt J.A."/>
            <person name="Meyer T.E."/>
        </authorList>
    </citation>
    <scope>NUCLEOTIDE SEQUENCE [LARGE SCALE GENOMIC DNA]</scope>
    <source>
        <strain evidence="3 4">DSM 142</strain>
    </source>
</reference>
<dbReference type="PANTHER" id="PTHR47637:SF1">
    <property type="entry name" value="CHAPERONE SURA"/>
    <property type="match status" value="1"/>
</dbReference>
<gene>
    <name evidence="3" type="ORF">GJ654_18005</name>
</gene>
<feature type="signal peptide" evidence="2">
    <location>
        <begin position="1"/>
        <end position="22"/>
    </location>
</feature>
<accession>A0A6N8DR34</accession>
<dbReference type="OrthoDB" id="9791746at2"/>
<evidence type="ECO:0000313" key="3">
    <source>
        <dbReference type="EMBL" id="MTV32877.1"/>
    </source>
</evidence>
<name>A0A6N8DR34_RHOAC</name>
<dbReference type="SUPFAM" id="SSF109998">
    <property type="entry name" value="Triger factor/SurA peptide-binding domain-like"/>
    <property type="match status" value="1"/>
</dbReference>
<keyword evidence="1 2" id="KW-0732">Signal</keyword>
<organism evidence="3 4">
    <name type="scientific">Rhodoblastus acidophilus</name>
    <name type="common">Rhodopseudomonas acidophila</name>
    <dbReference type="NCBI Taxonomy" id="1074"/>
    <lineage>
        <taxon>Bacteria</taxon>
        <taxon>Pseudomonadati</taxon>
        <taxon>Pseudomonadota</taxon>
        <taxon>Alphaproteobacteria</taxon>
        <taxon>Hyphomicrobiales</taxon>
        <taxon>Rhodoblastaceae</taxon>
        <taxon>Rhodoblastus</taxon>
    </lineage>
</organism>
<feature type="chain" id="PRO_5026952094" description="Periplasmic chaperone for outer membrane proteins SurA" evidence="2">
    <location>
        <begin position="23"/>
        <end position="296"/>
    </location>
</feature>
<sequence length="296" mass="31694">MARSIVFAGAMLAFLVCSGAQAQSIVATVNGDPVTSQDIANREKVLRALGMPSSASDALESLVKSRVEAGEINKYGIRVKSDELGPTFYYFAERAHTTPQAIQQRLAQAGVDNKHLENFLQIHQAFTIYARARNRAVEVSEKDIDAELARNPKLSSEISYTLRQVVVATPPSGGAAGLQAAAKEMQDLKARFTDCDSGVKMASASPNVVVREPITRTSSALGEQLSELLAKTPVGHLTAPSRDSSGLVALAVCAKSKAKGDSAREQAAQRVLSRRIAEDAEKLYKELRATAVVVKK</sequence>
<evidence type="ECO:0000256" key="1">
    <source>
        <dbReference type="ARBA" id="ARBA00022729"/>
    </source>
</evidence>
<dbReference type="EMBL" id="WNKS01000023">
    <property type="protein sequence ID" value="MTV32877.1"/>
    <property type="molecule type" value="Genomic_DNA"/>
</dbReference>
<dbReference type="InterPro" id="IPR050280">
    <property type="entry name" value="OMP_Chaperone_SurA"/>
</dbReference>
<evidence type="ECO:0000313" key="4">
    <source>
        <dbReference type="Proteomes" id="UP000439113"/>
    </source>
</evidence>
<dbReference type="InterPro" id="IPR027304">
    <property type="entry name" value="Trigger_fact/SurA_dom_sf"/>
</dbReference>
<dbReference type="Proteomes" id="UP000439113">
    <property type="component" value="Unassembled WGS sequence"/>
</dbReference>
<dbReference type="RefSeq" id="WP_155447562.1">
    <property type="nucleotide sequence ID" value="NZ_JAOQNR010000022.1"/>
</dbReference>
<dbReference type="PANTHER" id="PTHR47637">
    <property type="entry name" value="CHAPERONE SURA"/>
    <property type="match status" value="1"/>
</dbReference>
<comment type="caution">
    <text evidence="3">The sequence shown here is derived from an EMBL/GenBank/DDBJ whole genome shotgun (WGS) entry which is preliminary data.</text>
</comment>
<evidence type="ECO:0000256" key="2">
    <source>
        <dbReference type="SAM" id="SignalP"/>
    </source>
</evidence>
<evidence type="ECO:0008006" key="5">
    <source>
        <dbReference type="Google" id="ProtNLM"/>
    </source>
</evidence>
<protein>
    <recommendedName>
        <fullName evidence="5">Periplasmic chaperone for outer membrane proteins SurA</fullName>
    </recommendedName>
</protein>
<dbReference type="Gene3D" id="1.10.4030.10">
    <property type="entry name" value="Porin chaperone SurA, peptide-binding domain"/>
    <property type="match status" value="1"/>
</dbReference>